<proteinExistence type="predicted"/>
<dbReference type="PROSITE" id="PS50987">
    <property type="entry name" value="HTH_ARSR_2"/>
    <property type="match status" value="1"/>
</dbReference>
<dbReference type="SUPFAM" id="SSF46785">
    <property type="entry name" value="Winged helix' DNA-binding domain"/>
    <property type="match status" value="1"/>
</dbReference>
<gene>
    <name evidence="5" type="ORF">LMG27177_02402</name>
</gene>
<dbReference type="InterPro" id="IPR001845">
    <property type="entry name" value="HTH_ArsR_DNA-bd_dom"/>
</dbReference>
<evidence type="ECO:0000256" key="1">
    <source>
        <dbReference type="ARBA" id="ARBA00023015"/>
    </source>
</evidence>
<dbReference type="InterPro" id="IPR036388">
    <property type="entry name" value="WH-like_DNA-bd_sf"/>
</dbReference>
<evidence type="ECO:0000313" key="5">
    <source>
        <dbReference type="EMBL" id="CAB3788375.1"/>
    </source>
</evidence>
<keyword evidence="2" id="KW-0238">DNA-binding</keyword>
<sequence length="178" mass="19200">MGLGLLTRGILDHARRFYVMRYMTRRVYESEVTANAQIVPSPEAPVVCASLSFQYPLKYKNAWAIVASMDSNLVVRALSALAHESRLAIFRLLVIAGPDGMAAGEIAQQLGLSPSGLSFHLKDLSHAELVKPRQDGRFVIYTANFDAMTGLIGFLTENCCDGATCAASSLADCGGNSR</sequence>
<evidence type="ECO:0000256" key="3">
    <source>
        <dbReference type="ARBA" id="ARBA00023163"/>
    </source>
</evidence>
<dbReference type="CDD" id="cd00090">
    <property type="entry name" value="HTH_ARSR"/>
    <property type="match status" value="1"/>
</dbReference>
<dbReference type="InterPro" id="IPR036390">
    <property type="entry name" value="WH_DNA-bd_sf"/>
</dbReference>
<keyword evidence="6" id="KW-1185">Reference proteome</keyword>
<evidence type="ECO:0000313" key="6">
    <source>
        <dbReference type="Proteomes" id="UP000494252"/>
    </source>
</evidence>
<dbReference type="InterPro" id="IPR051011">
    <property type="entry name" value="Metal_resp_trans_reg"/>
</dbReference>
<keyword evidence="1" id="KW-0805">Transcription regulation</keyword>
<dbReference type="PANTHER" id="PTHR43132">
    <property type="entry name" value="ARSENICAL RESISTANCE OPERON REPRESSOR ARSR-RELATED"/>
    <property type="match status" value="1"/>
</dbReference>
<feature type="domain" description="HTH arsR-type" evidence="4">
    <location>
        <begin position="66"/>
        <end position="163"/>
    </location>
</feature>
<dbReference type="Proteomes" id="UP000494252">
    <property type="component" value="Unassembled WGS sequence"/>
</dbReference>
<dbReference type="PANTHER" id="PTHR43132:SF2">
    <property type="entry name" value="ARSENICAL RESISTANCE OPERON REPRESSOR ARSR-RELATED"/>
    <property type="match status" value="1"/>
</dbReference>
<dbReference type="AlphaFoldDB" id="A0A6J5FVZ8"/>
<organism evidence="5 6">
    <name type="scientific">Paraburkholderia fynbosensis</name>
    <dbReference type="NCBI Taxonomy" id="1200993"/>
    <lineage>
        <taxon>Bacteria</taxon>
        <taxon>Pseudomonadati</taxon>
        <taxon>Pseudomonadota</taxon>
        <taxon>Betaproteobacteria</taxon>
        <taxon>Burkholderiales</taxon>
        <taxon>Burkholderiaceae</taxon>
        <taxon>Paraburkholderia</taxon>
    </lineage>
</organism>
<name>A0A6J5FVZ8_9BURK</name>
<dbReference type="EMBL" id="CADIKI010000006">
    <property type="protein sequence ID" value="CAB3788375.1"/>
    <property type="molecule type" value="Genomic_DNA"/>
</dbReference>
<dbReference type="GO" id="GO:0003700">
    <property type="term" value="F:DNA-binding transcription factor activity"/>
    <property type="evidence" value="ECO:0007669"/>
    <property type="project" value="InterPro"/>
</dbReference>
<dbReference type="PRINTS" id="PR00778">
    <property type="entry name" value="HTHARSR"/>
</dbReference>
<dbReference type="SMART" id="SM00418">
    <property type="entry name" value="HTH_ARSR"/>
    <property type="match status" value="1"/>
</dbReference>
<dbReference type="GO" id="GO:0003677">
    <property type="term" value="F:DNA binding"/>
    <property type="evidence" value="ECO:0007669"/>
    <property type="project" value="UniProtKB-KW"/>
</dbReference>
<dbReference type="InterPro" id="IPR011991">
    <property type="entry name" value="ArsR-like_HTH"/>
</dbReference>
<evidence type="ECO:0000259" key="4">
    <source>
        <dbReference type="PROSITE" id="PS50987"/>
    </source>
</evidence>
<reference evidence="5 6" key="1">
    <citation type="submission" date="2020-04" db="EMBL/GenBank/DDBJ databases">
        <authorList>
            <person name="De Canck E."/>
        </authorList>
    </citation>
    <scope>NUCLEOTIDE SEQUENCE [LARGE SCALE GENOMIC DNA]</scope>
    <source>
        <strain evidence="5 6">LMG 27177</strain>
    </source>
</reference>
<dbReference type="NCBIfam" id="NF033788">
    <property type="entry name" value="HTH_metalloreg"/>
    <property type="match status" value="1"/>
</dbReference>
<keyword evidence="3" id="KW-0804">Transcription</keyword>
<accession>A0A6J5FVZ8</accession>
<dbReference type="Gene3D" id="1.10.10.10">
    <property type="entry name" value="Winged helix-like DNA-binding domain superfamily/Winged helix DNA-binding domain"/>
    <property type="match status" value="1"/>
</dbReference>
<dbReference type="Pfam" id="PF12840">
    <property type="entry name" value="HTH_20"/>
    <property type="match status" value="1"/>
</dbReference>
<protein>
    <recommendedName>
        <fullName evidence="4">HTH arsR-type domain-containing protein</fullName>
    </recommendedName>
</protein>
<evidence type="ECO:0000256" key="2">
    <source>
        <dbReference type="ARBA" id="ARBA00023125"/>
    </source>
</evidence>